<protein>
    <recommendedName>
        <fullName evidence="3">PrcB C-terminal</fullName>
    </recommendedName>
</protein>
<evidence type="ECO:0000313" key="1">
    <source>
        <dbReference type="EMBL" id="SDH55220.1"/>
    </source>
</evidence>
<dbReference type="Proteomes" id="UP000243588">
    <property type="component" value="Unassembled WGS sequence"/>
</dbReference>
<evidence type="ECO:0008006" key="3">
    <source>
        <dbReference type="Google" id="ProtNLM"/>
    </source>
</evidence>
<dbReference type="AlphaFoldDB" id="A0A1G8DD16"/>
<dbReference type="RefSeq" id="WP_090407055.1">
    <property type="nucleotide sequence ID" value="NZ_FNDQ01000006.1"/>
</dbReference>
<proteinExistence type="predicted"/>
<reference evidence="2" key="1">
    <citation type="submission" date="2016-10" db="EMBL/GenBank/DDBJ databases">
        <authorList>
            <person name="Varghese N."/>
            <person name="Submissions S."/>
        </authorList>
    </citation>
    <scope>NUCLEOTIDE SEQUENCE [LARGE SCALE GENOMIC DNA]</scope>
    <source>
        <strain evidence="2">DSM 23313</strain>
    </source>
</reference>
<accession>A0A1G8DD16</accession>
<name>A0A1G8DD16_9FLAO</name>
<keyword evidence="2" id="KW-1185">Reference proteome</keyword>
<evidence type="ECO:0000313" key="2">
    <source>
        <dbReference type="Proteomes" id="UP000243588"/>
    </source>
</evidence>
<dbReference type="STRING" id="702745.SAMN05421818_106104"/>
<sequence length="165" mass="19160">MKKRIILFSLILSSLLIGCDTTKKKSDKQIEETGIEALETETDISYIKANRYFVNNTLENKQVEYLKLTCQKDFDKYFGPSPVMGKNGEPTKIDFKKSFVLAIVGQVTDKETTFEVTSLKEKQNTIELKYRIKQDVVSRDYAIHPFEMIVVDNIYDKDIHFKIED</sequence>
<organism evidence="1 2">
    <name type="scientific">Myroides phaeus</name>
    <dbReference type="NCBI Taxonomy" id="702745"/>
    <lineage>
        <taxon>Bacteria</taxon>
        <taxon>Pseudomonadati</taxon>
        <taxon>Bacteroidota</taxon>
        <taxon>Flavobacteriia</taxon>
        <taxon>Flavobacteriales</taxon>
        <taxon>Flavobacteriaceae</taxon>
        <taxon>Myroides</taxon>
    </lineage>
</organism>
<dbReference type="PROSITE" id="PS51257">
    <property type="entry name" value="PROKAR_LIPOPROTEIN"/>
    <property type="match status" value="1"/>
</dbReference>
<gene>
    <name evidence="1" type="ORF">SAMN05421818_106104</name>
</gene>
<dbReference type="EMBL" id="FNDQ01000006">
    <property type="protein sequence ID" value="SDH55220.1"/>
    <property type="molecule type" value="Genomic_DNA"/>
</dbReference>